<dbReference type="Gene3D" id="2.130.10.10">
    <property type="entry name" value="YVTN repeat-like/Quinoprotein amine dehydrogenase"/>
    <property type="match status" value="1"/>
</dbReference>
<evidence type="ECO:0000313" key="2">
    <source>
        <dbReference type="EMBL" id="EUC56566.1"/>
    </source>
</evidence>
<dbReference type="Proteomes" id="UP000030108">
    <property type="component" value="Unassembled WGS sequence"/>
</dbReference>
<evidence type="ECO:0000256" key="1">
    <source>
        <dbReference type="PROSITE-ProRule" id="PRU00221"/>
    </source>
</evidence>
<dbReference type="InterPro" id="IPR015943">
    <property type="entry name" value="WD40/YVTN_repeat-like_dom_sf"/>
</dbReference>
<keyword evidence="1" id="KW-0853">WD repeat</keyword>
<dbReference type="InterPro" id="IPR001680">
    <property type="entry name" value="WD40_rpt"/>
</dbReference>
<dbReference type="SUPFAM" id="SSF50978">
    <property type="entry name" value="WD40 repeat-like"/>
    <property type="match status" value="1"/>
</dbReference>
<reference evidence="3" key="1">
    <citation type="journal article" date="2014" name="Genome Announc.">
        <title>Draft genome sequence of the plant-pathogenic soil fungus Rhizoctonia solani anastomosis group 3 strain Rhs1AP.</title>
        <authorList>
            <person name="Cubeta M.A."/>
            <person name="Thomas E."/>
            <person name="Dean R.A."/>
            <person name="Jabaji S."/>
            <person name="Neate S.M."/>
            <person name="Tavantzis S."/>
            <person name="Toda T."/>
            <person name="Vilgalys R."/>
            <person name="Bharathan N."/>
            <person name="Fedorova-Abrams N."/>
            <person name="Pakala S.B."/>
            <person name="Pakala S.M."/>
            <person name="Zafar N."/>
            <person name="Joardar V."/>
            <person name="Losada L."/>
            <person name="Nierman W.C."/>
        </authorList>
    </citation>
    <scope>NUCLEOTIDE SEQUENCE [LARGE SCALE GENOMIC DNA]</scope>
    <source>
        <strain evidence="3">AG-3</strain>
    </source>
</reference>
<gene>
    <name evidence="2" type="ORF">RSOL_186930</name>
</gene>
<dbReference type="PROSITE" id="PS50082">
    <property type="entry name" value="WD_REPEATS_2"/>
    <property type="match status" value="1"/>
</dbReference>
<feature type="non-terminal residue" evidence="2">
    <location>
        <position position="262"/>
    </location>
</feature>
<protein>
    <submittedName>
        <fullName evidence="2">Uncharacterized protein</fullName>
    </submittedName>
</protein>
<evidence type="ECO:0000313" key="3">
    <source>
        <dbReference type="Proteomes" id="UP000030108"/>
    </source>
</evidence>
<dbReference type="EMBL" id="JATN01000322">
    <property type="protein sequence ID" value="EUC56566.1"/>
    <property type="molecule type" value="Genomic_DNA"/>
</dbReference>
<accession>X8J5U4</accession>
<sequence length="262" mass="29853">MSGTMDGTVRIWSLATGQALHTLTGHSSLVGLLGLSPTPSGSTAAMTVRRRAGLLGRVTVRDGTRHWVLIRILGGKVFHTHGSPSTPSHAEKPTAEAIYHINTTFDKPTVLAKVGEPLMPVILTDHLPTLLPCVASERSRVHSHCRLLHYRLLIDSACFHRLHTMDYTPNIDELLFRAKRRYIRRFYDIERHHRIATLMARHRIELQQEQYPASAAQLEIRLAHQLLDIHERTVKKRERNLSVFLLRIEEIHAGRLTYLIYL</sequence>
<dbReference type="InterPro" id="IPR036322">
    <property type="entry name" value="WD40_repeat_dom_sf"/>
</dbReference>
<proteinExistence type="predicted"/>
<name>X8J5U4_9AGAM</name>
<comment type="caution">
    <text evidence="2">The sequence shown here is derived from an EMBL/GenBank/DDBJ whole genome shotgun (WGS) entry which is preliminary data.</text>
</comment>
<feature type="repeat" description="WD" evidence="1">
    <location>
        <begin position="1"/>
        <end position="22"/>
    </location>
</feature>
<dbReference type="AlphaFoldDB" id="X8J5U4"/>
<organism evidence="2 3">
    <name type="scientific">Rhizoctonia solani AG-3 Rhs1AP</name>
    <dbReference type="NCBI Taxonomy" id="1086054"/>
    <lineage>
        <taxon>Eukaryota</taxon>
        <taxon>Fungi</taxon>
        <taxon>Dikarya</taxon>
        <taxon>Basidiomycota</taxon>
        <taxon>Agaricomycotina</taxon>
        <taxon>Agaricomycetes</taxon>
        <taxon>Cantharellales</taxon>
        <taxon>Ceratobasidiaceae</taxon>
        <taxon>Rhizoctonia</taxon>
    </lineage>
</organism>